<dbReference type="InterPro" id="IPR027886">
    <property type="entry name" value="SPMIP4"/>
</dbReference>
<dbReference type="AlphaFoldDB" id="A0AA88NKE4"/>
<organism evidence="1 2">
    <name type="scientific">Tachysurus vachellii</name>
    <name type="common">Darkbarbel catfish</name>
    <name type="synonym">Pelteobagrus vachellii</name>
    <dbReference type="NCBI Taxonomy" id="175792"/>
    <lineage>
        <taxon>Eukaryota</taxon>
        <taxon>Metazoa</taxon>
        <taxon>Chordata</taxon>
        <taxon>Craniata</taxon>
        <taxon>Vertebrata</taxon>
        <taxon>Euteleostomi</taxon>
        <taxon>Actinopterygii</taxon>
        <taxon>Neopterygii</taxon>
        <taxon>Teleostei</taxon>
        <taxon>Ostariophysi</taxon>
        <taxon>Siluriformes</taxon>
        <taxon>Bagridae</taxon>
        <taxon>Tachysurus</taxon>
    </lineage>
</organism>
<accession>A0AA88NKE4</accession>
<reference evidence="1" key="1">
    <citation type="submission" date="2023-08" db="EMBL/GenBank/DDBJ databases">
        <title>Pelteobagrus vachellii genome.</title>
        <authorList>
            <person name="Liu H."/>
        </authorList>
    </citation>
    <scope>NUCLEOTIDE SEQUENCE</scope>
    <source>
        <strain evidence="1">PRFRI_2022a</strain>
        <tissue evidence="1">Muscle</tissue>
    </source>
</reference>
<evidence type="ECO:0000313" key="1">
    <source>
        <dbReference type="EMBL" id="KAK2855054.1"/>
    </source>
</evidence>
<dbReference type="Pfam" id="PF15093">
    <property type="entry name" value="SPMIP4-like"/>
    <property type="match status" value="1"/>
</dbReference>
<keyword evidence="2" id="KW-1185">Reference proteome</keyword>
<dbReference type="PANTHER" id="PTHR31393">
    <property type="entry name" value="C5ORF31"/>
    <property type="match status" value="1"/>
</dbReference>
<dbReference type="GO" id="GO:0005813">
    <property type="term" value="C:centrosome"/>
    <property type="evidence" value="ECO:0007669"/>
    <property type="project" value="TreeGrafter"/>
</dbReference>
<dbReference type="EMBL" id="JAVHJS010000006">
    <property type="protein sequence ID" value="KAK2855054.1"/>
    <property type="molecule type" value="Genomic_DNA"/>
</dbReference>
<name>A0AA88NKE4_TACVA</name>
<sequence>MASNIHNGRIPAVIKGHRHFSYGGATLPESVTIEQYYDLTPSKRSNVRLNDEIIPKPTHINVGEKQIKVSIRREHPYQSHLSYCAMFPTFHCPDDPDTGVRAAYKLPINPMLPANAPQVTLLSKSKGAPFRHELLKIPMETRRASTTWPGQTGYQYPFLLSDLQYIYPKAPNTLCPNLTLRDCNHTLLERTANALCNLEKSQWLTSYQLHFTGTGPSNPIKLDDFNEKTIALITGEMNPYTAQLRERTSPVFLPPRPLEGRRARILQNQRHLENPCPPYSPLFSPEPPDTGMVFTQTHGPLDANTNRIPVRDTTQRKPYSLKNEVFRSIQVNDSSQTCQVAFNNTVCMCELCCQRNCVCKQSELDITKPRTNIIKPAFTVNDRGNIKLEPGFGQQTFQAVLQETERSQKELSNSRTMNNVAENNFFVPKCTAPLSAEETDRHVHFEQTVNDFEEEKMTCGSCTIPSIRPRVSRGSFGYGVKTSSRDLGSDLLELQDSFSRTKTHQIFHESLQDANVDLRDNHYTGRKHCFYDFNSYYFH</sequence>
<evidence type="ECO:0000313" key="2">
    <source>
        <dbReference type="Proteomes" id="UP001187315"/>
    </source>
</evidence>
<gene>
    <name evidence="1" type="ORF">Q7C36_006923</name>
</gene>
<proteinExistence type="predicted"/>
<comment type="caution">
    <text evidence="1">The sequence shown here is derived from an EMBL/GenBank/DDBJ whole genome shotgun (WGS) entry which is preliminary data.</text>
</comment>
<dbReference type="Proteomes" id="UP001187315">
    <property type="component" value="Unassembled WGS sequence"/>
</dbReference>
<protein>
    <submittedName>
        <fullName evidence="1">Uncharacterized protein</fullName>
    </submittedName>
</protein>
<dbReference type="PANTHER" id="PTHR31393:SF2">
    <property type="entry name" value="CHROMOSOME 7 OPEN READING FRAME 31"/>
    <property type="match status" value="1"/>
</dbReference>